<keyword evidence="4" id="KW-1185">Reference proteome</keyword>
<dbReference type="Pfam" id="PF08388">
    <property type="entry name" value="GIIM"/>
    <property type="match status" value="1"/>
</dbReference>
<protein>
    <recommendedName>
        <fullName evidence="2">Reverse transcriptase domain-containing protein</fullName>
    </recommendedName>
</protein>
<dbReference type="InterPro" id="IPR000477">
    <property type="entry name" value="RT_dom"/>
</dbReference>
<proteinExistence type="inferred from homology"/>
<reference evidence="3 4" key="2">
    <citation type="journal article" date="2016" name="Int. J. Syst. Evol. Microbiol.">
        <title>Flavisolibacter tropicus sp. nov., isolated from tropical soil.</title>
        <authorList>
            <person name="Lee J.J."/>
            <person name="Kang M.S."/>
            <person name="Kim G.S."/>
            <person name="Lee C.S."/>
            <person name="Lim S."/>
            <person name="Lee J."/>
            <person name="Roh S.H."/>
            <person name="Kang H."/>
            <person name="Ha J.M."/>
            <person name="Bae S."/>
            <person name="Jung H.Y."/>
            <person name="Kim M.K."/>
        </authorList>
    </citation>
    <scope>NUCLEOTIDE SEQUENCE [LARGE SCALE GENOMIC DNA]</scope>
    <source>
        <strain evidence="3 4">LCS9</strain>
    </source>
</reference>
<comment type="similarity">
    <text evidence="1">Belongs to the bacterial reverse transcriptase family.</text>
</comment>
<evidence type="ECO:0000259" key="2">
    <source>
        <dbReference type="PROSITE" id="PS50878"/>
    </source>
</evidence>
<feature type="domain" description="Reverse transcriptase" evidence="2">
    <location>
        <begin position="1"/>
        <end position="157"/>
    </location>
</feature>
<evidence type="ECO:0000313" key="4">
    <source>
        <dbReference type="Proteomes" id="UP000077177"/>
    </source>
</evidence>
<dbReference type="PATRIC" id="fig|1492898.3.peg.5184"/>
<sequence>MVDVDIKGFFDNINHEIMMELLQKHTDQKWVLLYVEHWLKAGVAHEDGRVGINERDTPQGGVISPLHANIYLHHCFDVWMDPICPHNAFERYADDLVIYASSRMEAELLLGKLRERMMKFKLELHPEKLYHRRSSQPLEQTALKLNPKIRGWINYFSKYNRYKVLNVFMYLNTLIKKWIRNTYKLRSISRVVNKYNEMVKASPEMFYHWKLGITY</sequence>
<dbReference type="Pfam" id="PF00078">
    <property type="entry name" value="RVT_1"/>
    <property type="match status" value="1"/>
</dbReference>
<dbReference type="PANTHER" id="PTHR34047:SF3">
    <property type="entry name" value="BLR2052 PROTEIN"/>
    <property type="match status" value="1"/>
</dbReference>
<name>A0A172U1J8_9BACT</name>
<dbReference type="SUPFAM" id="SSF56672">
    <property type="entry name" value="DNA/RNA polymerases"/>
    <property type="match status" value="1"/>
</dbReference>
<dbReference type="CDD" id="cd01651">
    <property type="entry name" value="RT_G2_intron"/>
    <property type="match status" value="1"/>
</dbReference>
<evidence type="ECO:0000313" key="3">
    <source>
        <dbReference type="EMBL" id="ANE53058.1"/>
    </source>
</evidence>
<dbReference type="InterPro" id="IPR043502">
    <property type="entry name" value="DNA/RNA_pol_sf"/>
</dbReference>
<evidence type="ECO:0000256" key="1">
    <source>
        <dbReference type="ARBA" id="ARBA00034120"/>
    </source>
</evidence>
<reference evidence="4" key="1">
    <citation type="submission" date="2015-01" db="EMBL/GenBank/DDBJ databases">
        <title>Flavisolibacter sp./LCS9/ whole genome sequencing.</title>
        <authorList>
            <person name="Kim M.K."/>
            <person name="Srinivasan S."/>
            <person name="Lee J.-J."/>
        </authorList>
    </citation>
    <scope>NUCLEOTIDE SEQUENCE [LARGE SCALE GENOMIC DNA]</scope>
    <source>
        <strain evidence="4">LCS9</strain>
    </source>
</reference>
<accession>A0A172U1J8</accession>
<gene>
    <name evidence="3" type="ORF">SY85_23855</name>
</gene>
<dbReference type="InterPro" id="IPR013597">
    <property type="entry name" value="Mat_intron_G2"/>
</dbReference>
<dbReference type="PROSITE" id="PS50878">
    <property type="entry name" value="RT_POL"/>
    <property type="match status" value="1"/>
</dbReference>
<organism evidence="3 4">
    <name type="scientific">Flavisolibacter tropicus</name>
    <dbReference type="NCBI Taxonomy" id="1492898"/>
    <lineage>
        <taxon>Bacteria</taxon>
        <taxon>Pseudomonadati</taxon>
        <taxon>Bacteroidota</taxon>
        <taxon>Chitinophagia</taxon>
        <taxon>Chitinophagales</taxon>
        <taxon>Chitinophagaceae</taxon>
        <taxon>Flavisolibacter</taxon>
    </lineage>
</organism>
<dbReference type="InterPro" id="IPR051083">
    <property type="entry name" value="GrpII_Intron_Splice-Mob/Def"/>
</dbReference>
<dbReference type="Proteomes" id="UP000077177">
    <property type="component" value="Chromosome"/>
</dbReference>
<dbReference type="KEGG" id="fla:SY85_23855"/>
<dbReference type="EMBL" id="CP011390">
    <property type="protein sequence ID" value="ANE53058.1"/>
    <property type="molecule type" value="Genomic_DNA"/>
</dbReference>
<dbReference type="AlphaFoldDB" id="A0A172U1J8"/>
<dbReference type="PANTHER" id="PTHR34047">
    <property type="entry name" value="NUCLEAR INTRON MATURASE 1, MITOCHONDRIAL-RELATED"/>
    <property type="match status" value="1"/>
</dbReference>
<dbReference type="STRING" id="1492898.SY85_23855"/>